<comment type="caution">
    <text evidence="2">The sequence shown here is derived from an EMBL/GenBank/DDBJ whole genome shotgun (WGS) entry which is preliminary data.</text>
</comment>
<organism evidence="2 3">
    <name type="scientific">Sanghuangporus baumii</name>
    <name type="common">Phellinus baumii</name>
    <dbReference type="NCBI Taxonomy" id="108892"/>
    <lineage>
        <taxon>Eukaryota</taxon>
        <taxon>Fungi</taxon>
        <taxon>Dikarya</taxon>
        <taxon>Basidiomycota</taxon>
        <taxon>Agaricomycotina</taxon>
        <taxon>Agaricomycetes</taxon>
        <taxon>Hymenochaetales</taxon>
        <taxon>Hymenochaetaceae</taxon>
        <taxon>Sanghuangporus</taxon>
    </lineage>
</organism>
<dbReference type="AlphaFoldDB" id="A0A9Q5I5D7"/>
<reference evidence="2" key="1">
    <citation type="submission" date="2016-06" db="EMBL/GenBank/DDBJ databases">
        <title>Draft Genome sequence of the fungus Inonotus baumii.</title>
        <authorList>
            <person name="Zhu H."/>
            <person name="Lin W."/>
        </authorList>
    </citation>
    <scope>NUCLEOTIDE SEQUENCE</scope>
    <source>
        <strain evidence="2">821</strain>
    </source>
</reference>
<evidence type="ECO:0000313" key="2">
    <source>
        <dbReference type="EMBL" id="OCB91462.1"/>
    </source>
</evidence>
<feature type="region of interest" description="Disordered" evidence="1">
    <location>
        <begin position="205"/>
        <end position="227"/>
    </location>
</feature>
<protein>
    <submittedName>
        <fullName evidence="2">TPR-like protein</fullName>
    </submittedName>
</protein>
<sequence>MLMQVRRLSQEQEEILEEVRRIPGFEDLLQASPFEVLLQADTEGPVIVINHSEHRCDALIVLSGKEVSFVCVPGQGRRVSSAEYDEVLRLVMKVSWDRVASEVVQKPKELGIHEGLCIWWCPTSVLSALPFHAAGPYEGADGTEKYLLDDYISSYTPALKSLITARSKSMTEVGGRIFFVADTRLPSAKKERDTVRRVRRIDKQLLDDPGDSGSSTKDASEACHTAEQHPKVAMDEVLRLSSAMQFCGFRSVIGTMWQLLDRDGPFLTLVIYTYLIAELGEGEVRFKKAAAAVRDAALRLKERGD</sequence>
<evidence type="ECO:0000256" key="1">
    <source>
        <dbReference type="SAM" id="MobiDB-lite"/>
    </source>
</evidence>
<accession>A0A9Q5I5D7</accession>
<gene>
    <name evidence="2" type="ORF">A7U60_g1276</name>
</gene>
<evidence type="ECO:0000313" key="3">
    <source>
        <dbReference type="Proteomes" id="UP000757232"/>
    </source>
</evidence>
<dbReference type="EMBL" id="LNZH02000086">
    <property type="protein sequence ID" value="OCB91462.1"/>
    <property type="molecule type" value="Genomic_DNA"/>
</dbReference>
<dbReference type="OrthoDB" id="9991317at2759"/>
<proteinExistence type="predicted"/>
<feature type="compositionally biased region" description="Basic and acidic residues" evidence="1">
    <location>
        <begin position="218"/>
        <end position="227"/>
    </location>
</feature>
<name>A0A9Q5I5D7_SANBA</name>
<keyword evidence="3" id="KW-1185">Reference proteome</keyword>
<dbReference type="Proteomes" id="UP000757232">
    <property type="component" value="Unassembled WGS sequence"/>
</dbReference>